<feature type="chain" id="PRO_5045480974" evidence="3">
    <location>
        <begin position="23"/>
        <end position="301"/>
    </location>
</feature>
<evidence type="ECO:0000256" key="2">
    <source>
        <dbReference type="ARBA" id="ARBA00022729"/>
    </source>
</evidence>
<accession>A0ABS2SEC8</accession>
<evidence type="ECO:0000256" key="1">
    <source>
        <dbReference type="ARBA" id="ARBA00007162"/>
    </source>
</evidence>
<dbReference type="InterPro" id="IPR005770">
    <property type="entry name" value="PhnD"/>
</dbReference>
<dbReference type="EMBL" id="JAFBCL010000001">
    <property type="protein sequence ID" value="MBM7814596.1"/>
    <property type="molecule type" value="Genomic_DNA"/>
</dbReference>
<reference evidence="4 5" key="1">
    <citation type="submission" date="2021-01" db="EMBL/GenBank/DDBJ databases">
        <title>Sequencing the genomes of 1000 actinobacteria strains.</title>
        <authorList>
            <person name="Klenk H.-P."/>
        </authorList>
    </citation>
    <scope>NUCLEOTIDE SEQUENCE [LARGE SCALE GENOMIC DNA]</scope>
    <source>
        <strain evidence="4 5">DSM 44581</strain>
    </source>
</reference>
<evidence type="ECO:0000313" key="4">
    <source>
        <dbReference type="EMBL" id="MBM7814596.1"/>
    </source>
</evidence>
<dbReference type="Pfam" id="PF12974">
    <property type="entry name" value="Phosphonate-bd"/>
    <property type="match status" value="1"/>
</dbReference>
<dbReference type="SUPFAM" id="SSF53850">
    <property type="entry name" value="Periplasmic binding protein-like II"/>
    <property type="match status" value="1"/>
</dbReference>
<evidence type="ECO:0000256" key="3">
    <source>
        <dbReference type="SAM" id="SignalP"/>
    </source>
</evidence>
<gene>
    <name evidence="4" type="ORF">JOE68_005461</name>
</gene>
<name>A0ABS2SEC8_9PSEU</name>
<organism evidence="4 5">
    <name type="scientific">Saccharothrix algeriensis</name>
    <dbReference type="NCBI Taxonomy" id="173560"/>
    <lineage>
        <taxon>Bacteria</taxon>
        <taxon>Bacillati</taxon>
        <taxon>Actinomycetota</taxon>
        <taxon>Actinomycetes</taxon>
        <taxon>Pseudonocardiales</taxon>
        <taxon>Pseudonocardiaceae</taxon>
        <taxon>Saccharothrix</taxon>
    </lineage>
</organism>
<dbReference type="PANTHER" id="PTHR35841:SF1">
    <property type="entry name" value="PHOSPHONATES-BINDING PERIPLASMIC PROTEIN"/>
    <property type="match status" value="1"/>
</dbReference>
<dbReference type="NCBIfam" id="TIGR01098">
    <property type="entry name" value="3A0109s03R"/>
    <property type="match status" value="1"/>
</dbReference>
<dbReference type="Proteomes" id="UP001195724">
    <property type="component" value="Unassembled WGS sequence"/>
</dbReference>
<comment type="similarity">
    <text evidence="1">Belongs to the phosphate/phosphite/phosphonate binding protein family.</text>
</comment>
<dbReference type="PROSITE" id="PS51257">
    <property type="entry name" value="PROKAR_LIPOPROTEIN"/>
    <property type="match status" value="1"/>
</dbReference>
<keyword evidence="2 3" id="KW-0732">Signal</keyword>
<comment type="caution">
    <text evidence="4">The sequence shown here is derived from an EMBL/GenBank/DDBJ whole genome shotgun (WGS) entry which is preliminary data.</text>
</comment>
<evidence type="ECO:0000313" key="5">
    <source>
        <dbReference type="Proteomes" id="UP001195724"/>
    </source>
</evidence>
<dbReference type="PANTHER" id="PTHR35841">
    <property type="entry name" value="PHOSPHONATES-BINDING PERIPLASMIC PROTEIN"/>
    <property type="match status" value="1"/>
</dbReference>
<feature type="signal peptide" evidence="3">
    <location>
        <begin position="1"/>
        <end position="22"/>
    </location>
</feature>
<protein>
    <submittedName>
        <fullName evidence="4">Phosphonate transport system substrate-binding protein</fullName>
    </submittedName>
</protein>
<dbReference type="RefSeq" id="WP_204845224.1">
    <property type="nucleotide sequence ID" value="NZ_JAFBCL010000001.1"/>
</dbReference>
<sequence length="301" mass="31632">MRRLPRSAVLLALLGTTACGSAATPTGVDDRGVPETLRVAIIPNTAPDEQSARYAPLRDYLATELGVEVELFAATDYAGVVTALAAGKVDVAYLGGLTYVQAEAQVDLRPLVTEVDRETGTREYLSGIVVRSDSPHRSVGDVVAGRGTFAFGDVSSTSGSLYPRLMLNAAGAECSASAVDRCPPFDEVAFTGGHDATAQAVANGSADAGGVELRILHRLEDEGKLPKDRLRVVGSERVMGYPWAMRAALGERAAAAVTAAFLEMGRPDLLDLMQTTGYQQVTEADYASVERNAVELGLLSA</sequence>
<proteinExistence type="inferred from homology"/>
<dbReference type="Gene3D" id="3.40.190.10">
    <property type="entry name" value="Periplasmic binding protein-like II"/>
    <property type="match status" value="2"/>
</dbReference>
<keyword evidence="5" id="KW-1185">Reference proteome</keyword>